<dbReference type="Pfam" id="PF02434">
    <property type="entry name" value="Fringe"/>
    <property type="match status" value="1"/>
</dbReference>
<keyword evidence="5" id="KW-0328">Glycosyltransferase</keyword>
<evidence type="ECO:0000313" key="14">
    <source>
        <dbReference type="EMBL" id="KAK5168834.1"/>
    </source>
</evidence>
<proteinExistence type="inferred from homology"/>
<keyword evidence="7" id="KW-0812">Transmembrane</keyword>
<evidence type="ECO:0000256" key="2">
    <source>
        <dbReference type="ARBA" id="ARBA00004922"/>
    </source>
</evidence>
<dbReference type="Proteomes" id="UP001337655">
    <property type="component" value="Unassembled WGS sequence"/>
</dbReference>
<keyword evidence="8" id="KW-0547">Nucleotide-binding</keyword>
<evidence type="ECO:0000259" key="13">
    <source>
        <dbReference type="Pfam" id="PF02434"/>
    </source>
</evidence>
<comment type="subcellular location">
    <subcellularLocation>
        <location evidence="1">Membrane</location>
        <topology evidence="1">Single-pass type II membrane protein</topology>
    </subcellularLocation>
</comment>
<accession>A0AAV9PAJ2</accession>
<comment type="caution">
    <text evidence="14">The sequence shown here is derived from an EMBL/GenBank/DDBJ whole genome shotgun (WGS) entry which is preliminary data.</text>
</comment>
<dbReference type="PANTHER" id="PTHR23033">
    <property type="entry name" value="BETA1,3-GALACTOSYLTRANSFERASE"/>
    <property type="match status" value="1"/>
</dbReference>
<evidence type="ECO:0000256" key="11">
    <source>
        <dbReference type="ARBA" id="ARBA00023136"/>
    </source>
</evidence>
<evidence type="ECO:0000256" key="5">
    <source>
        <dbReference type="ARBA" id="ARBA00022676"/>
    </source>
</evidence>
<sequence>MSTSGGRAVSVSRLLAVLLVLLGLFLLRDSWLPVTYRRLPYGGDRTTEEANAGSTQPIQQDNTSTPPSKPTPATCRDVPGADNVMVLLKTGATEIYQKLPSHFLTTFKCVPHFMIFSDLAQDFADYPVYDAIEDVSQHYREEHADFELYRKLQQYQREGQDTSKLRGAGSWNLDKWKFFPMLQKAFTTAPDNVEWFVVIEADTSISWTNLLQFLRTMDPKQPFYLGAQNVIGDQAFAHGGSGVILSRKAADLLGEKREYEGKETWDRDWERIVSVSCCGDEVISRALGEAGVHLTPAWPLIQGETVSTLDWTGVHWCSVAISWHHVTPIELDSLWQFESDWIEEHGWDTPYLYRDVFEHFIQRHVTVNRAKWNNKSKDRKLVSVELATEGDEDFSKLNDFEKNATTSEDACAEACRRMPEKQCIQWMFSPGRCHLGKDIRFGKSDEAGDMHWTSGWIQPRLQRFKEGLANCAVRWAG</sequence>
<evidence type="ECO:0000256" key="10">
    <source>
        <dbReference type="ARBA" id="ARBA00022989"/>
    </source>
</evidence>
<dbReference type="GO" id="GO:0016263">
    <property type="term" value="F:glycoprotein-N-acetylgalactosamine 3-beta-galactosyltransferase activity"/>
    <property type="evidence" value="ECO:0007669"/>
    <property type="project" value="UniProtKB-EC"/>
</dbReference>
<name>A0AAV9PAJ2_9PEZI</name>
<dbReference type="PANTHER" id="PTHR23033:SF47">
    <property type="entry name" value="APPLE DOMAIN-CONTAINING PROTEIN-RELATED"/>
    <property type="match status" value="1"/>
</dbReference>
<evidence type="ECO:0000256" key="1">
    <source>
        <dbReference type="ARBA" id="ARBA00004606"/>
    </source>
</evidence>
<evidence type="ECO:0000256" key="3">
    <source>
        <dbReference type="ARBA" id="ARBA00006462"/>
    </source>
</evidence>
<evidence type="ECO:0000313" key="15">
    <source>
        <dbReference type="Proteomes" id="UP001337655"/>
    </source>
</evidence>
<organism evidence="14 15">
    <name type="scientific">Saxophila tyrrhenica</name>
    <dbReference type="NCBI Taxonomy" id="1690608"/>
    <lineage>
        <taxon>Eukaryota</taxon>
        <taxon>Fungi</taxon>
        <taxon>Dikarya</taxon>
        <taxon>Ascomycota</taxon>
        <taxon>Pezizomycotina</taxon>
        <taxon>Dothideomycetes</taxon>
        <taxon>Dothideomycetidae</taxon>
        <taxon>Mycosphaerellales</taxon>
        <taxon>Extremaceae</taxon>
        <taxon>Saxophila</taxon>
    </lineage>
</organism>
<dbReference type="EC" id="2.4.1.122" evidence="4"/>
<evidence type="ECO:0000256" key="4">
    <source>
        <dbReference type="ARBA" id="ARBA00012557"/>
    </source>
</evidence>
<keyword evidence="15" id="KW-1185">Reference proteome</keyword>
<comment type="similarity">
    <text evidence="3">Belongs to the glycosyltransferase 31 family. Beta3-Gal-T subfamily.</text>
</comment>
<evidence type="ECO:0000256" key="6">
    <source>
        <dbReference type="ARBA" id="ARBA00022679"/>
    </source>
</evidence>
<reference evidence="14 15" key="1">
    <citation type="submission" date="2023-08" db="EMBL/GenBank/DDBJ databases">
        <title>Black Yeasts Isolated from many extreme environments.</title>
        <authorList>
            <person name="Coleine C."/>
            <person name="Stajich J.E."/>
            <person name="Selbmann L."/>
        </authorList>
    </citation>
    <scope>NUCLEOTIDE SEQUENCE [LARGE SCALE GENOMIC DNA]</scope>
    <source>
        <strain evidence="14 15">CCFEE 5935</strain>
    </source>
</reference>
<feature type="domain" description="Fringe-like glycosyltransferase" evidence="13">
    <location>
        <begin position="191"/>
        <end position="253"/>
    </location>
</feature>
<feature type="compositionally biased region" description="Low complexity" evidence="12">
    <location>
        <begin position="63"/>
        <end position="74"/>
    </location>
</feature>
<gene>
    <name evidence="14" type="ORF">LTR77_006143</name>
</gene>
<feature type="region of interest" description="Disordered" evidence="12">
    <location>
        <begin position="45"/>
        <end position="76"/>
    </location>
</feature>
<dbReference type="Gene3D" id="3.90.550.50">
    <property type="match status" value="1"/>
</dbReference>
<dbReference type="GO" id="GO:0016020">
    <property type="term" value="C:membrane"/>
    <property type="evidence" value="ECO:0007669"/>
    <property type="project" value="UniProtKB-SubCell"/>
</dbReference>
<evidence type="ECO:0000256" key="9">
    <source>
        <dbReference type="ARBA" id="ARBA00022968"/>
    </source>
</evidence>
<dbReference type="InterPro" id="IPR026050">
    <property type="entry name" value="C1GALT1/C1GALT1_chp1"/>
</dbReference>
<keyword evidence="10" id="KW-1133">Transmembrane helix</keyword>
<keyword evidence="11" id="KW-0472">Membrane</keyword>
<feature type="compositionally biased region" description="Polar residues" evidence="12">
    <location>
        <begin position="52"/>
        <end position="62"/>
    </location>
</feature>
<dbReference type="GeneID" id="89927483"/>
<protein>
    <recommendedName>
        <fullName evidence="4">N-acetylgalactosaminide beta-1,3-galactosyltransferase</fullName>
        <ecNumber evidence="4">2.4.1.122</ecNumber>
    </recommendedName>
</protein>
<evidence type="ECO:0000256" key="8">
    <source>
        <dbReference type="ARBA" id="ARBA00022741"/>
    </source>
</evidence>
<evidence type="ECO:0000256" key="12">
    <source>
        <dbReference type="SAM" id="MobiDB-lite"/>
    </source>
</evidence>
<evidence type="ECO:0000256" key="7">
    <source>
        <dbReference type="ARBA" id="ARBA00022692"/>
    </source>
</evidence>
<dbReference type="AlphaFoldDB" id="A0AAV9PAJ2"/>
<comment type="pathway">
    <text evidence="2">Protein modification; protein glycosylation.</text>
</comment>
<keyword evidence="9" id="KW-0735">Signal-anchor</keyword>
<dbReference type="EMBL" id="JAVRRT010000009">
    <property type="protein sequence ID" value="KAK5168834.1"/>
    <property type="molecule type" value="Genomic_DNA"/>
</dbReference>
<dbReference type="GO" id="GO:0000166">
    <property type="term" value="F:nucleotide binding"/>
    <property type="evidence" value="ECO:0007669"/>
    <property type="project" value="UniProtKB-KW"/>
</dbReference>
<keyword evidence="6" id="KW-0808">Transferase</keyword>
<dbReference type="InterPro" id="IPR003378">
    <property type="entry name" value="Fringe-like_glycosylTrfase"/>
</dbReference>
<dbReference type="RefSeq" id="XP_064658300.1">
    <property type="nucleotide sequence ID" value="XM_064803385.1"/>
</dbReference>